<keyword evidence="2" id="KW-1185">Reference proteome</keyword>
<reference evidence="1 2" key="1">
    <citation type="submission" date="2021-03" db="EMBL/GenBank/DDBJ databases">
        <title>The complete genome sequence of Acetobacter suratthaniensis TBRC 1719.</title>
        <authorList>
            <person name="Charoenyingcharoen P."/>
            <person name="Yukphan P."/>
        </authorList>
    </citation>
    <scope>NUCLEOTIDE SEQUENCE [LARGE SCALE GENOMIC DNA]</scope>
    <source>
        <strain evidence="1 2">TBRC 1719</strain>
    </source>
</reference>
<dbReference type="CDD" id="cd11691">
    <property type="entry name" value="HRI1_like"/>
    <property type="match status" value="1"/>
</dbReference>
<accession>A0ABS3LLJ0</accession>
<dbReference type="Proteomes" id="UP000664399">
    <property type="component" value="Unassembled WGS sequence"/>
</dbReference>
<protein>
    <submittedName>
        <fullName evidence="1">Uncharacterized protein</fullName>
    </submittedName>
</protein>
<sequence length="296" mass="31752">MTGFAPAPSVALAPEQATPALADLQGLWTRSLIAWPDGRQDTTTRVVWLQGAGGYIDLRQPADLPGFATVRCLNDLTWDNCKALAQQQGFAGTLQSDGAAFVWERELDYQPAEPTPDSGFLAWKDGMLVETGRHQPYVEHWHRETTQPATGIVPPRGWQAPDGVLLRLRERGVRGGGMALRVGPYFMFAQAASFTPGAMAELPITPALPQTLAEAVARADTLAAARALVACEISFGHLHGPDGLPVIMRSTLPWRVGCSFHLSAMADGALATPGQEADGRPCTQLWDICPSLPHAA</sequence>
<dbReference type="EMBL" id="JAFVMG010000005">
    <property type="protein sequence ID" value="MBO1328233.1"/>
    <property type="molecule type" value="Genomic_DNA"/>
</dbReference>
<evidence type="ECO:0000313" key="1">
    <source>
        <dbReference type="EMBL" id="MBO1328233.1"/>
    </source>
</evidence>
<proteinExistence type="predicted"/>
<gene>
    <name evidence="1" type="ORF">J2D75_07055</name>
</gene>
<name>A0ABS3LLJ0_9PROT</name>
<evidence type="ECO:0000313" key="2">
    <source>
        <dbReference type="Proteomes" id="UP000664399"/>
    </source>
</evidence>
<comment type="caution">
    <text evidence="1">The sequence shown here is derived from an EMBL/GenBank/DDBJ whole genome shotgun (WGS) entry which is preliminary data.</text>
</comment>
<dbReference type="RefSeq" id="WP_207854067.1">
    <property type="nucleotide sequence ID" value="NZ_JAFVMG010000005.1"/>
</dbReference>
<organism evidence="1 2">
    <name type="scientific">Acetobacter suratthaniensis</name>
    <dbReference type="NCBI Taxonomy" id="1502841"/>
    <lineage>
        <taxon>Bacteria</taxon>
        <taxon>Pseudomonadati</taxon>
        <taxon>Pseudomonadota</taxon>
        <taxon>Alphaproteobacteria</taxon>
        <taxon>Acetobacterales</taxon>
        <taxon>Acetobacteraceae</taxon>
        <taxon>Acetobacter</taxon>
    </lineage>
</organism>